<dbReference type="GO" id="GO:0008270">
    <property type="term" value="F:zinc ion binding"/>
    <property type="evidence" value="ECO:0007669"/>
    <property type="project" value="InterPro"/>
</dbReference>
<evidence type="ECO:0000313" key="6">
    <source>
        <dbReference type="EMBL" id="KAG8464538.1"/>
    </source>
</evidence>
<feature type="active site" description="Proton donor/acceptor" evidence="3">
    <location>
        <position position="526"/>
    </location>
</feature>
<dbReference type="InterPro" id="IPR050821">
    <property type="entry name" value="Cytosolic_carboxypeptidase"/>
</dbReference>
<sequence length="639" mass="68684">MSSKTSAPGPEPPRTGIDAPLVWPPPDLPHVDPEQAEFLLEPEPADRRAAAIAALQAIDAERLTAPGASLNRVVFDLPLPSVSNLLNARSERAEPAPPPPPVTLASLPARYTPQGDNDATLVFESRFECGNLRRAVQVAPFEYDLLLRTDTNTNSHTRWFFFSVGNTPGPLEPVKFNIVNMSVDGSLFSNGMRPLVWSRAAHARDPTRSGWRRTARHIYSYPNGQRRKRQALHTLTFTVEFAHAADVCYFAFGYPYSYTTLCAHLSALEADPARAKRFKRRTLCRTLAGNDVPVLTVTTFGAVTATALEQRRGIVLTARVHPGEVGSSWMMLGMILFLTGPSIEAKMLRDNFIFKIVPMLNPDGVIVGNHRSSLSGADLNRHWREPSRLLHPVIYAIKELVRALTAERDVVLFADLHAHSKKSNVFMYGLETGGAGGTSGASGAGGDGAAAHEAAGGVGGLAGWAGVTEPGDRRLLTRVLPYVIWRTSHGAFSYLDSSFKVKRGKDATGRVVVHRELGVPLSYTLEATYAGPSAGPLAGTHFTCAQLQLIGSLFCAALLDCCSPHVQTEALRELRALGSGKAAAMAAALAAAAGGGVDSETDTSSDEDDEDTAGKQRPAVVRRASSGRATRYADFSRSS</sequence>
<dbReference type="AlphaFoldDB" id="A0A8J5XD53"/>
<dbReference type="Pfam" id="PF00246">
    <property type="entry name" value="Peptidase_M14"/>
    <property type="match status" value="1"/>
</dbReference>
<dbReference type="InterPro" id="IPR000834">
    <property type="entry name" value="Peptidase_M14"/>
</dbReference>
<gene>
    <name evidence="6" type="ORF">KFE25_009906</name>
</gene>
<dbReference type="OMA" id="QARRDNI"/>
<dbReference type="Pfam" id="PF18027">
    <property type="entry name" value="Pepdidase_M14_N"/>
    <property type="match status" value="1"/>
</dbReference>
<feature type="domain" description="Peptidase M14" evidence="5">
    <location>
        <begin position="254"/>
        <end position="562"/>
    </location>
</feature>
<dbReference type="PROSITE" id="PS52035">
    <property type="entry name" value="PEPTIDASE_M14"/>
    <property type="match status" value="1"/>
</dbReference>
<accession>A0A8J5XD53</accession>
<evidence type="ECO:0000256" key="1">
    <source>
        <dbReference type="ARBA" id="ARBA00001947"/>
    </source>
</evidence>
<dbReference type="PANTHER" id="PTHR12756">
    <property type="entry name" value="CYTOSOLIC CARBOXYPEPTIDASE"/>
    <property type="match status" value="1"/>
</dbReference>
<evidence type="ECO:0000259" key="5">
    <source>
        <dbReference type="PROSITE" id="PS52035"/>
    </source>
</evidence>
<evidence type="ECO:0000256" key="4">
    <source>
        <dbReference type="SAM" id="MobiDB-lite"/>
    </source>
</evidence>
<feature type="region of interest" description="Disordered" evidence="4">
    <location>
        <begin position="594"/>
        <end position="639"/>
    </location>
</feature>
<feature type="region of interest" description="Disordered" evidence="4">
    <location>
        <begin position="1"/>
        <end position="30"/>
    </location>
</feature>
<organism evidence="6 7">
    <name type="scientific">Diacronema lutheri</name>
    <name type="common">Unicellular marine alga</name>
    <name type="synonym">Monochrysis lutheri</name>
    <dbReference type="NCBI Taxonomy" id="2081491"/>
    <lineage>
        <taxon>Eukaryota</taxon>
        <taxon>Haptista</taxon>
        <taxon>Haptophyta</taxon>
        <taxon>Pavlovophyceae</taxon>
        <taxon>Pavlovales</taxon>
        <taxon>Pavlovaceae</taxon>
        <taxon>Diacronema</taxon>
    </lineage>
</organism>
<evidence type="ECO:0000256" key="2">
    <source>
        <dbReference type="ARBA" id="ARBA00005988"/>
    </source>
</evidence>
<dbReference type="GO" id="GO:0004181">
    <property type="term" value="F:metallocarboxypeptidase activity"/>
    <property type="evidence" value="ECO:0007669"/>
    <property type="project" value="InterPro"/>
</dbReference>
<evidence type="ECO:0000313" key="7">
    <source>
        <dbReference type="Proteomes" id="UP000751190"/>
    </source>
</evidence>
<dbReference type="Gene3D" id="3.40.630.10">
    <property type="entry name" value="Zn peptidases"/>
    <property type="match status" value="1"/>
</dbReference>
<proteinExistence type="inferred from homology"/>
<dbReference type="OrthoDB" id="10253041at2759"/>
<dbReference type="InterPro" id="IPR040626">
    <property type="entry name" value="Pepdidase_M14_N"/>
</dbReference>
<keyword evidence="7" id="KW-1185">Reference proteome</keyword>
<dbReference type="Proteomes" id="UP000751190">
    <property type="component" value="Unassembled WGS sequence"/>
</dbReference>
<comment type="caution">
    <text evidence="6">The sequence shown here is derived from an EMBL/GenBank/DDBJ whole genome shotgun (WGS) entry which is preliminary data.</text>
</comment>
<dbReference type="GO" id="GO:0006508">
    <property type="term" value="P:proteolysis"/>
    <property type="evidence" value="ECO:0007669"/>
    <property type="project" value="InterPro"/>
</dbReference>
<evidence type="ECO:0000256" key="3">
    <source>
        <dbReference type="PROSITE-ProRule" id="PRU01379"/>
    </source>
</evidence>
<comment type="cofactor">
    <cofactor evidence="1">
        <name>Zn(2+)</name>
        <dbReference type="ChEBI" id="CHEBI:29105"/>
    </cofactor>
</comment>
<reference evidence="6" key="1">
    <citation type="submission" date="2021-05" db="EMBL/GenBank/DDBJ databases">
        <title>The genome of the haptophyte Pavlova lutheri (Diacronema luteri, Pavlovales) - a model for lipid biosynthesis in eukaryotic algae.</title>
        <authorList>
            <person name="Hulatt C.J."/>
            <person name="Posewitz M.C."/>
        </authorList>
    </citation>
    <scope>NUCLEOTIDE SEQUENCE</scope>
    <source>
        <strain evidence="6">NIVA-4/92</strain>
    </source>
</reference>
<name>A0A8J5XD53_DIALT</name>
<protein>
    <recommendedName>
        <fullName evidence="5">Peptidase M14 domain-containing protein</fullName>
    </recommendedName>
</protein>
<feature type="compositionally biased region" description="Acidic residues" evidence="4">
    <location>
        <begin position="599"/>
        <end position="611"/>
    </location>
</feature>
<dbReference type="Gene3D" id="2.60.40.3120">
    <property type="match status" value="1"/>
</dbReference>
<comment type="similarity">
    <text evidence="2 3">Belongs to the peptidase M14 family.</text>
</comment>
<dbReference type="EMBL" id="JAGTXO010000012">
    <property type="protein sequence ID" value="KAG8464538.1"/>
    <property type="molecule type" value="Genomic_DNA"/>
</dbReference>
<dbReference type="SUPFAM" id="SSF53187">
    <property type="entry name" value="Zn-dependent exopeptidases"/>
    <property type="match status" value="1"/>
</dbReference>
<dbReference type="PANTHER" id="PTHR12756:SF45">
    <property type="entry name" value="CYTOSOLIC CARBOXYPEPTIDASE NNA1"/>
    <property type="match status" value="1"/>
</dbReference>